<accession>C5KH91</accession>
<dbReference type="AlphaFoldDB" id="C5KH91"/>
<dbReference type="InParanoid" id="C5KH91"/>
<evidence type="ECO:0000313" key="2">
    <source>
        <dbReference type="Proteomes" id="UP000007800"/>
    </source>
</evidence>
<keyword evidence="2" id="KW-1185">Reference proteome</keyword>
<sequence length="84" mass="9228">MSFDAARMVKDFEKTSSDVSVIKQKLNGIHGKLNTMKTNIETASKRTSSVSDKQRISHIQDIIREHLKAVTDATPAAETAGNDL</sequence>
<name>C5KH91_PERM5</name>
<dbReference type="Proteomes" id="UP000007800">
    <property type="component" value="Unassembled WGS sequence"/>
</dbReference>
<gene>
    <name evidence="1" type="ORF">Pmar_PMAR003411</name>
</gene>
<dbReference type="OMA" id="CSLVEAW"/>
<evidence type="ECO:0000313" key="1">
    <source>
        <dbReference type="EMBL" id="EER15953.1"/>
    </source>
</evidence>
<protein>
    <submittedName>
        <fullName evidence="1">Uncharacterized protein</fullName>
    </submittedName>
</protein>
<proteinExistence type="predicted"/>
<dbReference type="EMBL" id="GG673069">
    <property type="protein sequence ID" value="EER15953.1"/>
    <property type="molecule type" value="Genomic_DNA"/>
</dbReference>
<organism evidence="2">
    <name type="scientific">Perkinsus marinus (strain ATCC 50983 / TXsc)</name>
    <dbReference type="NCBI Taxonomy" id="423536"/>
    <lineage>
        <taxon>Eukaryota</taxon>
        <taxon>Sar</taxon>
        <taxon>Alveolata</taxon>
        <taxon>Perkinsozoa</taxon>
        <taxon>Perkinsea</taxon>
        <taxon>Perkinsida</taxon>
        <taxon>Perkinsidae</taxon>
        <taxon>Perkinsus</taxon>
    </lineage>
</organism>
<dbReference type="RefSeq" id="XP_002784157.1">
    <property type="nucleotide sequence ID" value="XM_002784111.1"/>
</dbReference>
<dbReference type="GeneID" id="9060865"/>
<reference evidence="1 2" key="1">
    <citation type="submission" date="2008-07" db="EMBL/GenBank/DDBJ databases">
        <authorList>
            <person name="El-Sayed N."/>
            <person name="Caler E."/>
            <person name="Inman J."/>
            <person name="Amedeo P."/>
            <person name="Hass B."/>
            <person name="Wortman J."/>
        </authorList>
    </citation>
    <scope>NUCLEOTIDE SEQUENCE [LARGE SCALE GENOMIC DNA]</scope>
    <source>
        <strain evidence="2">ATCC 50983 / TXsc</strain>
    </source>
</reference>